<accession>A0A967ARL6</accession>
<dbReference type="EMBL" id="VIKU02000001">
    <property type="protein sequence ID" value="NHF59099.1"/>
    <property type="molecule type" value="Genomic_DNA"/>
</dbReference>
<keyword evidence="1" id="KW-1133">Transmembrane helix</keyword>
<evidence type="ECO:0000313" key="3">
    <source>
        <dbReference type="Proteomes" id="UP000707206"/>
    </source>
</evidence>
<feature type="transmembrane region" description="Helical" evidence="1">
    <location>
        <begin position="238"/>
        <end position="257"/>
    </location>
</feature>
<feature type="transmembrane region" description="Helical" evidence="1">
    <location>
        <begin position="75"/>
        <end position="105"/>
    </location>
</feature>
<evidence type="ECO:0000313" key="2">
    <source>
        <dbReference type="EMBL" id="NHF59099.1"/>
    </source>
</evidence>
<feature type="transmembrane region" description="Helical" evidence="1">
    <location>
        <begin position="43"/>
        <end position="63"/>
    </location>
</feature>
<proteinExistence type="predicted"/>
<sequence>MISSFFSKTKPINYIVILAFVFIFYWFTLFFVFDSSFGPEQLLLHLVVLGILSFGFFVINFILKRNKVTAPNSYSLLFFALLMVVFPETLVDNNAICCSFFLLLSMRRLISLRSLKNIRVKIFDATIWIMVASLFYDWAVLYLILVFMAIYIYEPKNFRNWLVPFAGIFTVLMISYCVLVLAGRTDFMWEHYGFDYVFNQTYFLNWGNSTKLVLYVIGISTVGLFSFIRLGKAGMGKVATMRLIAMLFFLGIVLKILTTSEGVYPIMVTFFPASVFLTKYIESIRRPNIKEIALMLSIFVPFMIFFVGLTVK</sequence>
<reference evidence="2" key="2">
    <citation type="submission" date="2020-03" db="EMBL/GenBank/DDBJ databases">
        <title>Flavobacteriaceae bacterium strain TP-CH-4, a member of the family Flavobacteriaceae isolated from a deep-sea seamount.</title>
        <authorList>
            <person name="Zhang D.-C."/>
        </authorList>
    </citation>
    <scope>NUCLEOTIDE SEQUENCE</scope>
    <source>
        <strain evidence="2">TP-CH-4</strain>
    </source>
</reference>
<reference evidence="2" key="1">
    <citation type="submission" date="2019-07" db="EMBL/GenBank/DDBJ databases">
        <authorList>
            <person name="De-Chao Zhang Q."/>
        </authorList>
    </citation>
    <scope>NUCLEOTIDE SEQUENCE</scope>
    <source>
        <strain evidence="2">TP-CH-4</strain>
    </source>
</reference>
<feature type="transmembrane region" description="Helical" evidence="1">
    <location>
        <begin position="12"/>
        <end position="31"/>
    </location>
</feature>
<dbReference type="Proteomes" id="UP000707206">
    <property type="component" value="Unassembled WGS sequence"/>
</dbReference>
<feature type="transmembrane region" description="Helical" evidence="1">
    <location>
        <begin position="212"/>
        <end position="231"/>
    </location>
</feature>
<keyword evidence="3" id="KW-1185">Reference proteome</keyword>
<organism evidence="2 3">
    <name type="scientific">Pelagihabitans pacificus</name>
    <dbReference type="NCBI Taxonomy" id="2696054"/>
    <lineage>
        <taxon>Bacteria</taxon>
        <taxon>Pseudomonadati</taxon>
        <taxon>Bacteroidota</taxon>
        <taxon>Flavobacteriia</taxon>
        <taxon>Flavobacteriales</taxon>
        <taxon>Flavobacteriaceae</taxon>
        <taxon>Pelagihabitans</taxon>
    </lineage>
</organism>
<gene>
    <name evidence="2" type="ORF">FK220_007095</name>
</gene>
<keyword evidence="1" id="KW-0812">Transmembrane</keyword>
<feature type="transmembrane region" description="Helical" evidence="1">
    <location>
        <begin position="293"/>
        <end position="311"/>
    </location>
</feature>
<comment type="caution">
    <text evidence="2">The sequence shown here is derived from an EMBL/GenBank/DDBJ whole genome shotgun (WGS) entry which is preliminary data.</text>
</comment>
<feature type="transmembrane region" description="Helical" evidence="1">
    <location>
        <begin position="160"/>
        <end position="182"/>
    </location>
</feature>
<feature type="transmembrane region" description="Helical" evidence="1">
    <location>
        <begin position="125"/>
        <end position="153"/>
    </location>
</feature>
<evidence type="ECO:0000256" key="1">
    <source>
        <dbReference type="SAM" id="Phobius"/>
    </source>
</evidence>
<name>A0A967ARL6_9FLAO</name>
<dbReference type="AlphaFoldDB" id="A0A967ARL6"/>
<protein>
    <submittedName>
        <fullName evidence="2">Uncharacterized protein</fullName>
    </submittedName>
</protein>
<keyword evidence="1" id="KW-0472">Membrane</keyword>